<evidence type="ECO:0000259" key="1">
    <source>
        <dbReference type="Pfam" id="PF21599"/>
    </source>
</evidence>
<keyword evidence="3" id="KW-1185">Reference proteome</keyword>
<accession>A0AAV4AGZ4</accession>
<evidence type="ECO:0000313" key="3">
    <source>
        <dbReference type="Proteomes" id="UP000735302"/>
    </source>
</evidence>
<proteinExistence type="predicted"/>
<reference evidence="2 3" key="1">
    <citation type="journal article" date="2021" name="Elife">
        <title>Chloroplast acquisition without the gene transfer in kleptoplastic sea slugs, Plakobranchus ocellatus.</title>
        <authorList>
            <person name="Maeda T."/>
            <person name="Takahashi S."/>
            <person name="Yoshida T."/>
            <person name="Shimamura S."/>
            <person name="Takaki Y."/>
            <person name="Nagai Y."/>
            <person name="Toyoda A."/>
            <person name="Suzuki Y."/>
            <person name="Arimoto A."/>
            <person name="Ishii H."/>
            <person name="Satoh N."/>
            <person name="Nishiyama T."/>
            <person name="Hasebe M."/>
            <person name="Maruyama T."/>
            <person name="Minagawa J."/>
            <person name="Obokata J."/>
            <person name="Shigenobu S."/>
        </authorList>
    </citation>
    <scope>NUCLEOTIDE SEQUENCE [LARGE SCALE GENOMIC DNA]</scope>
</reference>
<dbReference type="Proteomes" id="UP000735302">
    <property type="component" value="Unassembled WGS sequence"/>
</dbReference>
<evidence type="ECO:0000313" key="2">
    <source>
        <dbReference type="EMBL" id="GFO06635.1"/>
    </source>
</evidence>
<organism evidence="2 3">
    <name type="scientific">Plakobranchus ocellatus</name>
    <dbReference type="NCBI Taxonomy" id="259542"/>
    <lineage>
        <taxon>Eukaryota</taxon>
        <taxon>Metazoa</taxon>
        <taxon>Spiralia</taxon>
        <taxon>Lophotrochozoa</taxon>
        <taxon>Mollusca</taxon>
        <taxon>Gastropoda</taxon>
        <taxon>Heterobranchia</taxon>
        <taxon>Euthyneura</taxon>
        <taxon>Panpulmonata</taxon>
        <taxon>Sacoglossa</taxon>
        <taxon>Placobranchoidea</taxon>
        <taxon>Plakobranchidae</taxon>
        <taxon>Plakobranchus</taxon>
    </lineage>
</organism>
<feature type="domain" description="ZSWIM3 N-terminal" evidence="1">
    <location>
        <begin position="1"/>
        <end position="116"/>
    </location>
</feature>
<dbReference type="AlphaFoldDB" id="A0AAV4AGZ4"/>
<dbReference type="PANTHER" id="PTHR31569:SF4">
    <property type="entry name" value="SWIM-TYPE DOMAIN-CONTAINING PROTEIN"/>
    <property type="match status" value="1"/>
</dbReference>
<dbReference type="InterPro" id="IPR048325">
    <property type="entry name" value="ZSWIM3_N"/>
</dbReference>
<sequence length="363" mass="39354">MEVETTFEKYEDFLEALKALEELSCNAFVLKTSEKAETANKRRKIKVPPSFPFARQHFTCSHFGSVRRTKKRKIVEETQVVETTKSNVKSTKVGCEAEFVVCFDDRKAALVITKIKRSGTQHSTLDSLLSVLTEIEECGPFELTLSENKEDVLIDMIAFSTRDMVNLYSAFPEVIYMDGKRAKAVEVVDDIRVAEGAEIVDSVQVVEAVGSVGDFEINEDVVSGFDVMDCAGNVETFDTHSIGVDQAGEDVNDLGVHGGSEVAGGAKVVEVSDCVELVQAVDDDAKTVRAVDDLKAVEVSDGSVKVVDGVEVKIAGVTAEVSDLFEAVEIVGDVNDALTVGNLLKKSLLFFAASFENLSQGQA</sequence>
<dbReference type="PANTHER" id="PTHR31569">
    <property type="entry name" value="SWIM-TYPE DOMAIN-CONTAINING PROTEIN"/>
    <property type="match status" value="1"/>
</dbReference>
<comment type="caution">
    <text evidence="2">The sequence shown here is derived from an EMBL/GenBank/DDBJ whole genome shotgun (WGS) entry which is preliminary data.</text>
</comment>
<dbReference type="Pfam" id="PF21599">
    <property type="entry name" value="ZSWIM3_N"/>
    <property type="match status" value="1"/>
</dbReference>
<dbReference type="InterPro" id="IPR052579">
    <property type="entry name" value="Zinc_finger_SWIM"/>
</dbReference>
<protein>
    <recommendedName>
        <fullName evidence="1">ZSWIM3 N-terminal domain-containing protein</fullName>
    </recommendedName>
</protein>
<gene>
    <name evidence="2" type="ORF">PoB_003314000</name>
</gene>
<name>A0AAV4AGZ4_9GAST</name>
<dbReference type="EMBL" id="BLXT01003780">
    <property type="protein sequence ID" value="GFO06635.1"/>
    <property type="molecule type" value="Genomic_DNA"/>
</dbReference>